<gene>
    <name evidence="1" type="ORF">HELGO_WM97362</name>
</gene>
<dbReference type="Pfam" id="PF06835">
    <property type="entry name" value="LptC"/>
    <property type="match status" value="1"/>
</dbReference>
<dbReference type="PANTHER" id="PTHR30189">
    <property type="entry name" value="LPS-ASSEMBLY PROTEIN"/>
    <property type="match status" value="1"/>
</dbReference>
<dbReference type="InterPro" id="IPR050218">
    <property type="entry name" value="LptD"/>
</dbReference>
<name>A0A6S6SSF6_9BACT</name>
<protein>
    <submittedName>
        <fullName evidence="1">LPS-assembly protein LptD</fullName>
    </submittedName>
</protein>
<evidence type="ECO:0000313" key="1">
    <source>
        <dbReference type="EMBL" id="CAA6808681.1"/>
    </source>
</evidence>
<proteinExistence type="predicted"/>
<sequence>MRSFFTISFLLSSMLLGKETIEVFSSEVSSTKDFFEAKGDVVLLYDGALVKANKATYDKNSSQLILSGRVEMIREDETKVVSETLHINTTTKAVDFKELLLTTEEDLWVSAKEAVKEKENYKIFNSTLSSCDKKNPDWTIEFAEANYRKDKDFMSLKEAKLSFYDTPIFYFPYVAFPTINKRTTGLLFPQFRLSDVEGFVYEQPLFYAPVHNFDIELNPQVRTHRGFGTHVTTRFVDSNHSKGTFRTGYFKNTDAFARENDLDTEHVGFEFLYTSTDIL</sequence>
<organism evidence="1">
    <name type="scientific">uncultured Sulfurovum sp</name>
    <dbReference type="NCBI Taxonomy" id="269237"/>
    <lineage>
        <taxon>Bacteria</taxon>
        <taxon>Pseudomonadati</taxon>
        <taxon>Campylobacterota</taxon>
        <taxon>Epsilonproteobacteria</taxon>
        <taxon>Campylobacterales</taxon>
        <taxon>Sulfurovaceae</taxon>
        <taxon>Sulfurovum</taxon>
        <taxon>environmental samples</taxon>
    </lineage>
</organism>
<reference evidence="1" key="1">
    <citation type="submission" date="2020-01" db="EMBL/GenBank/DDBJ databases">
        <authorList>
            <person name="Meier V. D."/>
            <person name="Meier V D."/>
        </authorList>
    </citation>
    <scope>NUCLEOTIDE SEQUENCE</scope>
    <source>
        <strain evidence="1">HLG_WM_MAG_03</strain>
    </source>
</reference>
<dbReference type="GO" id="GO:1990351">
    <property type="term" value="C:transporter complex"/>
    <property type="evidence" value="ECO:0007669"/>
    <property type="project" value="TreeGrafter"/>
</dbReference>
<dbReference type="EMBL" id="CACVAR010000180">
    <property type="protein sequence ID" value="CAA6808681.1"/>
    <property type="molecule type" value="Genomic_DNA"/>
</dbReference>
<feature type="non-terminal residue" evidence="1">
    <location>
        <position position="279"/>
    </location>
</feature>
<dbReference type="GO" id="GO:0009279">
    <property type="term" value="C:cell outer membrane"/>
    <property type="evidence" value="ECO:0007669"/>
    <property type="project" value="TreeGrafter"/>
</dbReference>
<dbReference type="InterPro" id="IPR010664">
    <property type="entry name" value="LipoPS_assembly_LptC-rel"/>
</dbReference>
<dbReference type="AlphaFoldDB" id="A0A6S6SSF6"/>
<dbReference type="PANTHER" id="PTHR30189:SF1">
    <property type="entry name" value="LPS-ASSEMBLY PROTEIN LPTD"/>
    <property type="match status" value="1"/>
</dbReference>
<accession>A0A6S6SSF6</accession>